<dbReference type="AlphaFoldDB" id="A0A2T0MD36"/>
<dbReference type="EMBL" id="PVYX01000002">
    <property type="protein sequence ID" value="PRX55392.1"/>
    <property type="molecule type" value="Genomic_DNA"/>
</dbReference>
<dbReference type="Gene3D" id="3.30.70.1320">
    <property type="entry name" value="Multidrug efflux transporter AcrB pore domain like"/>
    <property type="match status" value="1"/>
</dbReference>
<dbReference type="RefSeq" id="WP_106147217.1">
    <property type="nucleotide sequence ID" value="NZ_PVYX01000002.1"/>
</dbReference>
<dbReference type="PANTHER" id="PTHR32063:SF33">
    <property type="entry name" value="RND SUPERFAMILY EFFLUX PUMP PERMEASE COMPONENT"/>
    <property type="match status" value="1"/>
</dbReference>
<keyword evidence="1" id="KW-0472">Membrane</keyword>
<organism evidence="2 3">
    <name type="scientific">Flagellimonas meridianipacifica</name>
    <dbReference type="NCBI Taxonomy" id="1080225"/>
    <lineage>
        <taxon>Bacteria</taxon>
        <taxon>Pseudomonadati</taxon>
        <taxon>Bacteroidota</taxon>
        <taxon>Flavobacteriia</taxon>
        <taxon>Flavobacteriales</taxon>
        <taxon>Flavobacteriaceae</taxon>
        <taxon>Flagellimonas</taxon>
    </lineage>
</organism>
<feature type="transmembrane region" description="Helical" evidence="1">
    <location>
        <begin position="356"/>
        <end position="376"/>
    </location>
</feature>
<feature type="transmembrane region" description="Helical" evidence="1">
    <location>
        <begin position="987"/>
        <end position="1012"/>
    </location>
</feature>
<protein>
    <submittedName>
        <fullName evidence="2">Multidrug efflux pump subunit AcrB</fullName>
    </submittedName>
</protein>
<dbReference type="GO" id="GO:0005886">
    <property type="term" value="C:plasma membrane"/>
    <property type="evidence" value="ECO:0007669"/>
    <property type="project" value="TreeGrafter"/>
</dbReference>
<feature type="transmembrane region" description="Helical" evidence="1">
    <location>
        <begin position="884"/>
        <end position="904"/>
    </location>
</feature>
<comment type="caution">
    <text evidence="2">The sequence shown here is derived from an EMBL/GenBank/DDBJ whole genome shotgun (WGS) entry which is preliminary data.</text>
</comment>
<feature type="transmembrane region" description="Helical" evidence="1">
    <location>
        <begin position="459"/>
        <end position="483"/>
    </location>
</feature>
<dbReference type="Gene3D" id="1.20.1640.10">
    <property type="entry name" value="Multidrug efflux transporter AcrB transmembrane domain"/>
    <property type="match status" value="2"/>
</dbReference>
<dbReference type="GO" id="GO:0042910">
    <property type="term" value="F:xenobiotic transmembrane transporter activity"/>
    <property type="evidence" value="ECO:0007669"/>
    <property type="project" value="TreeGrafter"/>
</dbReference>
<dbReference type="Gene3D" id="3.30.2090.10">
    <property type="entry name" value="Multidrug efflux transporter AcrB TolC docking domain, DN and DC subdomains"/>
    <property type="match status" value="2"/>
</dbReference>
<keyword evidence="1" id="KW-0812">Transmembrane</keyword>
<evidence type="ECO:0000313" key="2">
    <source>
        <dbReference type="EMBL" id="PRX55392.1"/>
    </source>
</evidence>
<evidence type="ECO:0000256" key="1">
    <source>
        <dbReference type="SAM" id="Phobius"/>
    </source>
</evidence>
<dbReference type="Pfam" id="PF00873">
    <property type="entry name" value="ACR_tran"/>
    <property type="match status" value="1"/>
</dbReference>
<feature type="transmembrane region" description="Helical" evidence="1">
    <location>
        <begin position="382"/>
        <end position="407"/>
    </location>
</feature>
<feature type="transmembrane region" description="Helical" evidence="1">
    <location>
        <begin position="858"/>
        <end position="877"/>
    </location>
</feature>
<dbReference type="SUPFAM" id="SSF82693">
    <property type="entry name" value="Multidrug efflux transporter AcrB pore domain, PN1, PN2, PC1 and PC2 subdomains"/>
    <property type="match status" value="1"/>
</dbReference>
<gene>
    <name evidence="2" type="ORF">CLV81_3804</name>
</gene>
<name>A0A2T0MD36_9FLAO</name>
<dbReference type="Gene3D" id="3.30.70.1430">
    <property type="entry name" value="Multidrug efflux transporter AcrB pore domain"/>
    <property type="match status" value="2"/>
</dbReference>
<feature type="transmembrane region" description="Helical" evidence="1">
    <location>
        <begin position="958"/>
        <end position="975"/>
    </location>
</feature>
<accession>A0A2T0MD36</accession>
<dbReference type="InterPro" id="IPR027463">
    <property type="entry name" value="AcrB_DN_DC_subdom"/>
</dbReference>
<keyword evidence="3" id="KW-1185">Reference proteome</keyword>
<keyword evidence="1" id="KW-1133">Transmembrane helix</keyword>
<feature type="transmembrane region" description="Helical" evidence="1">
    <location>
        <begin position="427"/>
        <end position="447"/>
    </location>
</feature>
<dbReference type="PANTHER" id="PTHR32063">
    <property type="match status" value="1"/>
</dbReference>
<dbReference type="OrthoDB" id="9758940at2"/>
<proteinExistence type="predicted"/>
<feature type="transmembrane region" description="Helical" evidence="1">
    <location>
        <begin position="7"/>
        <end position="30"/>
    </location>
</feature>
<feature type="transmembrane region" description="Helical" evidence="1">
    <location>
        <begin position="525"/>
        <end position="547"/>
    </location>
</feature>
<dbReference type="SUPFAM" id="SSF82714">
    <property type="entry name" value="Multidrug efflux transporter AcrB TolC docking domain, DN and DC subdomains"/>
    <property type="match status" value="2"/>
</dbReference>
<sequence length="1048" mass="115808">MKKIIAYFIKYPVAVNIFIVGFLIFGYFGFQQLNSSIFPLSDPTIINVQVSFPGASPKEVEEGVVEKIERNLKGLEGIDRVTSISRENTGTVSIEVLTDFDINLVLDEVKNAVDGIPSFPLGSEPPVVETIKPTRPGISFVLVGENVPLSILKKTAQDIEDDFLRMEGISQITLSGFPEEEIEISVTEERLRSLNVTFDDISSAVSNANILVTGGTVRTSNEEYTIRAENKAKYASKLENIVVKHNEAGGKVLLRDVAKTINTFNESPDIIKFNGKTAIAIALTNTNSEDLIGSAEKAREYQKKFNDEHDNLSMEITSDFSVVIEDRIALLLENAILGMILVLLLLSFFLRPRVAFWVAFGLPISFFGMFILLPHYGVTLNMLSLFGMILVIGILVDDGIVIAENIYSRHEKGESNIKAAVNGTMDVLTPILSAIATTILAFSIFFFLDGQIGAFFGDIAAVVAITLAVSLIEALIILPAHLAHSKDLKGKGKTYRFNVWGDQFIHFLRDRVYSPALRFTLKNKFISFSVIMCLFIITLGAFGAGLIKLTFFPSNASDQITITLNTPEGTGEHVTDSLSTYVEGKIWKVNEELGKNELGEPYIRSSLRQVGPSGSQSTITLNLSPSESRTLSSSDIANRIREKVGEIPMAEKLSFDSGRNVGGMPISISIQSKNLESLEQAKEIVYAELRKNPDIKDIVNTSPKGGKEIRLELKENAQILGLTLNGVMSQVRSAFFGKEVQRIQRGQDEIKIWVRYSDEDRSSISNIQNIQISTQNGRIPLSEIATLNIQQGEVAINHLDGIRELTIEADLANPKASPTEIMQDLTTRVPLLLKENYPDVNVGAEGQNREVDRITESASQVLPVIIFLIYVTIVFAFRSYSQPLILLAIVPFCLIGVAWGHWLHGFPMSILSYLGIIGLIGIVVNDGLVFTGRFNSYLKEGLSFDEALYETGRARFRAIFLTSITTIAGLAPLMLERSLQAQFLIPMAISISYGIAIATLLTLFLLPIFLSVSNYVKVYVKYITTGVKPKREEVERAIKELKVDHVEF</sequence>
<dbReference type="PRINTS" id="PR00702">
    <property type="entry name" value="ACRIFLAVINRP"/>
</dbReference>
<dbReference type="InterPro" id="IPR001036">
    <property type="entry name" value="Acrflvin-R"/>
</dbReference>
<feature type="transmembrane region" description="Helical" evidence="1">
    <location>
        <begin position="910"/>
        <end position="930"/>
    </location>
</feature>
<feature type="transmembrane region" description="Helical" evidence="1">
    <location>
        <begin position="328"/>
        <end position="349"/>
    </location>
</feature>
<evidence type="ECO:0000313" key="3">
    <source>
        <dbReference type="Proteomes" id="UP000237640"/>
    </source>
</evidence>
<dbReference type="SUPFAM" id="SSF82866">
    <property type="entry name" value="Multidrug efflux transporter AcrB transmembrane domain"/>
    <property type="match status" value="2"/>
</dbReference>
<reference evidence="2 3" key="1">
    <citation type="submission" date="2018-03" db="EMBL/GenBank/DDBJ databases">
        <title>Genomic Encyclopedia of Archaeal and Bacterial Type Strains, Phase II (KMG-II): from individual species to whole genera.</title>
        <authorList>
            <person name="Goeker M."/>
        </authorList>
    </citation>
    <scope>NUCLEOTIDE SEQUENCE [LARGE SCALE GENOMIC DNA]</scope>
    <source>
        <strain evidence="2 3">DSM 25027</strain>
    </source>
</reference>
<dbReference type="Gene3D" id="3.30.70.1440">
    <property type="entry name" value="Multidrug efflux transporter AcrB pore domain"/>
    <property type="match status" value="1"/>
</dbReference>
<dbReference type="Proteomes" id="UP000237640">
    <property type="component" value="Unassembled WGS sequence"/>
</dbReference>